<keyword evidence="8 13" id="KW-0067">ATP-binding</keyword>
<evidence type="ECO:0000259" key="20">
    <source>
        <dbReference type="PROSITE" id="PS50948"/>
    </source>
</evidence>
<accession>A0A6N2L0A4</accession>
<sequence>MNVRNNPWIMPFVIFICFSLKSHVSLGADTISAKSSLSGDQTIVSAGKVFELGFFKAGNSLNYYIGMWYYRDKVSKQTIVWVANRETPVLNRFSSELRISDGNLALFNESKILIWSTNLSSGSSRSVEAVLGNDGNLVLRDGTGPSVSPLWQSIDFPSDTWLPGAKIGLNKINNRSTRLISWKNKDNPAQGLFSLELDPNQSQYLIFWNRSIQYWTSGEWNGQIFSLVPEMRLNYIYNFSYVSNGNESYFTYSMYDSTVISRFVMDVGGQIQQLTWSKSTKDWFLFWSQPKTQCEVYAYCGAFGSCNTNSQPFCKCPRGFNPKSKGDWDAEVFSGGCARAKNLQCGNSSAVNGKSDRFFPSYIMKLPPNPQTVAAGSAQECESTCLTNCSCAAYAFDGGQCSAWSGDLLNMQQAADGTDGKSIYIRLAASEFSSSKNNKGMVLGGVVGSVVIVSLVALVLLIFLKRRKTVKMGKAVEGSLMAFGYRDLQGATKNFSEKLGGGGFGSVFKGVLPDSSVIAVKKLDSISQGEKQFRSEVSTIGTIQHVNLVRLRGFCPEGNKKLLVYDYMPNGSLDSLLFSEKNSKVLDWKTRYSIALGIARGLNYLHEKCRDCIIHCDIKPENILLDAQLCPKVADFGLAKLVGRDFSRVLTTMRGTRGYLAPEWISGVAITAKADVYSYGMMIFEVVSGRRNSEQSEDGKVKFFPSYVASQINQEDGDFLSLLDHRLEGVADLEELTRICKVACWCIQDEETQRPSMGQIVQILEGVVNVNTPPTPRSLRVFDCQENIVFFTESSSNQSSQPQSHTSTASTQSKSTTSNTSPRS</sequence>
<comment type="catalytic activity">
    <reaction evidence="13">
        <text>L-threonyl-[protein] + ATP = O-phospho-L-threonyl-[protein] + ADP + H(+)</text>
        <dbReference type="Rhea" id="RHEA:46608"/>
        <dbReference type="Rhea" id="RHEA-COMP:11060"/>
        <dbReference type="Rhea" id="RHEA-COMP:11605"/>
        <dbReference type="ChEBI" id="CHEBI:15378"/>
        <dbReference type="ChEBI" id="CHEBI:30013"/>
        <dbReference type="ChEBI" id="CHEBI:30616"/>
        <dbReference type="ChEBI" id="CHEBI:61977"/>
        <dbReference type="ChEBI" id="CHEBI:456216"/>
        <dbReference type="EC" id="2.7.11.1"/>
    </reaction>
</comment>
<dbReference type="InterPro" id="IPR017441">
    <property type="entry name" value="Protein_kinase_ATP_BS"/>
</dbReference>
<dbReference type="Gene3D" id="3.30.200.20">
    <property type="entry name" value="Phosphorylase Kinase, domain 1"/>
    <property type="match status" value="1"/>
</dbReference>
<dbReference type="InterPro" id="IPR001480">
    <property type="entry name" value="Bulb-type_lectin_dom"/>
</dbReference>
<dbReference type="CDD" id="cd00028">
    <property type="entry name" value="B_lectin"/>
    <property type="match status" value="1"/>
</dbReference>
<evidence type="ECO:0000256" key="17">
    <source>
        <dbReference type="SAM" id="SignalP"/>
    </source>
</evidence>
<dbReference type="SUPFAM" id="SSF56112">
    <property type="entry name" value="Protein kinase-like (PK-like)"/>
    <property type="match status" value="1"/>
</dbReference>
<dbReference type="InterPro" id="IPR003609">
    <property type="entry name" value="Pan_app"/>
</dbReference>
<protein>
    <recommendedName>
        <fullName evidence="13">Receptor-like serine/threonine-protein kinase</fullName>
        <ecNumber evidence="13">2.7.11.1</ecNumber>
    </recommendedName>
</protein>
<evidence type="ECO:0000256" key="2">
    <source>
        <dbReference type="ARBA" id="ARBA00022527"/>
    </source>
</evidence>
<evidence type="ECO:0000256" key="13">
    <source>
        <dbReference type="PIRNR" id="PIRNR000641"/>
    </source>
</evidence>
<evidence type="ECO:0000259" key="19">
    <source>
        <dbReference type="PROSITE" id="PS50927"/>
    </source>
</evidence>
<keyword evidence="11" id="KW-1015">Disulfide bond</keyword>
<feature type="region of interest" description="Disordered" evidence="15">
    <location>
        <begin position="793"/>
        <end position="824"/>
    </location>
</feature>
<feature type="domain" description="Apple" evidence="20">
    <location>
        <begin position="345"/>
        <end position="428"/>
    </location>
</feature>
<dbReference type="SMART" id="SM00220">
    <property type="entry name" value="S_TKc"/>
    <property type="match status" value="1"/>
</dbReference>
<comment type="subcellular location">
    <subcellularLocation>
        <location evidence="1">Membrane</location>
        <topology evidence="1">Single-pass membrane protein</topology>
    </subcellularLocation>
</comment>
<comment type="similarity">
    <text evidence="13">Belongs to the protein kinase superfamily. Ser/Thr protein kinase family.</text>
</comment>
<feature type="signal peptide" evidence="17">
    <location>
        <begin position="1"/>
        <end position="27"/>
    </location>
</feature>
<dbReference type="Gene3D" id="2.90.10.10">
    <property type="entry name" value="Bulb-type lectin domain"/>
    <property type="match status" value="1"/>
</dbReference>
<dbReference type="SMART" id="SM00473">
    <property type="entry name" value="PAN_AP"/>
    <property type="match status" value="1"/>
</dbReference>
<dbReference type="Pfam" id="PF01453">
    <property type="entry name" value="B_lectin"/>
    <property type="match status" value="1"/>
</dbReference>
<evidence type="ECO:0000256" key="11">
    <source>
        <dbReference type="ARBA" id="ARBA00023157"/>
    </source>
</evidence>
<dbReference type="CDD" id="cd14066">
    <property type="entry name" value="STKc_IRAK"/>
    <property type="match status" value="1"/>
</dbReference>
<dbReference type="FunFam" id="1.10.510.10:FF:000227">
    <property type="entry name" value="Serine/threonine-protein kinase"/>
    <property type="match status" value="1"/>
</dbReference>
<dbReference type="SMART" id="SM00108">
    <property type="entry name" value="B_lectin"/>
    <property type="match status" value="1"/>
</dbReference>
<dbReference type="PIRSF" id="PIRSF000641">
    <property type="entry name" value="SRK"/>
    <property type="match status" value="1"/>
</dbReference>
<comment type="catalytic activity">
    <reaction evidence="13">
        <text>L-seryl-[protein] + ATP = O-phospho-L-seryl-[protein] + ADP + H(+)</text>
        <dbReference type="Rhea" id="RHEA:17989"/>
        <dbReference type="Rhea" id="RHEA-COMP:9863"/>
        <dbReference type="Rhea" id="RHEA-COMP:11604"/>
        <dbReference type="ChEBI" id="CHEBI:15378"/>
        <dbReference type="ChEBI" id="CHEBI:29999"/>
        <dbReference type="ChEBI" id="CHEBI:30616"/>
        <dbReference type="ChEBI" id="CHEBI:83421"/>
        <dbReference type="ChEBI" id="CHEBI:456216"/>
        <dbReference type="EC" id="2.7.11.1"/>
    </reaction>
</comment>
<gene>
    <name evidence="21" type="ORF">SVIM_LOCUS98422</name>
</gene>
<evidence type="ECO:0000256" key="9">
    <source>
        <dbReference type="ARBA" id="ARBA00022989"/>
    </source>
</evidence>
<evidence type="ECO:0000256" key="15">
    <source>
        <dbReference type="SAM" id="MobiDB-lite"/>
    </source>
</evidence>
<dbReference type="GO" id="GO:0048544">
    <property type="term" value="P:recognition of pollen"/>
    <property type="evidence" value="ECO:0007669"/>
    <property type="project" value="InterPro"/>
</dbReference>
<feature type="domain" description="Bulb-type lectin" evidence="19">
    <location>
        <begin position="28"/>
        <end position="152"/>
    </location>
</feature>
<evidence type="ECO:0000256" key="7">
    <source>
        <dbReference type="ARBA" id="ARBA00022777"/>
    </source>
</evidence>
<evidence type="ECO:0000256" key="8">
    <source>
        <dbReference type="ARBA" id="ARBA00022840"/>
    </source>
</evidence>
<organism evidence="21">
    <name type="scientific">Salix viminalis</name>
    <name type="common">Common osier</name>
    <name type="synonym">Basket willow</name>
    <dbReference type="NCBI Taxonomy" id="40686"/>
    <lineage>
        <taxon>Eukaryota</taxon>
        <taxon>Viridiplantae</taxon>
        <taxon>Streptophyta</taxon>
        <taxon>Embryophyta</taxon>
        <taxon>Tracheophyta</taxon>
        <taxon>Spermatophyta</taxon>
        <taxon>Magnoliopsida</taxon>
        <taxon>eudicotyledons</taxon>
        <taxon>Gunneridae</taxon>
        <taxon>Pentapetalae</taxon>
        <taxon>rosids</taxon>
        <taxon>fabids</taxon>
        <taxon>Malpighiales</taxon>
        <taxon>Salicaceae</taxon>
        <taxon>Saliceae</taxon>
        <taxon>Salix</taxon>
    </lineage>
</organism>
<keyword evidence="4 16" id="KW-0812">Transmembrane</keyword>
<dbReference type="GO" id="GO:0005524">
    <property type="term" value="F:ATP binding"/>
    <property type="evidence" value="ECO:0007669"/>
    <property type="project" value="UniProtKB-UniRule"/>
</dbReference>
<dbReference type="Pfam" id="PF00954">
    <property type="entry name" value="S_locus_glycop"/>
    <property type="match status" value="1"/>
</dbReference>
<dbReference type="PROSITE" id="PS50948">
    <property type="entry name" value="PAN"/>
    <property type="match status" value="1"/>
</dbReference>
<evidence type="ECO:0000256" key="5">
    <source>
        <dbReference type="ARBA" id="ARBA00022729"/>
    </source>
</evidence>
<keyword evidence="3 13" id="KW-0808">Transferase</keyword>
<dbReference type="InterPro" id="IPR024171">
    <property type="entry name" value="SRK-like_kinase"/>
</dbReference>
<dbReference type="EC" id="2.7.11.1" evidence="13"/>
<evidence type="ECO:0000256" key="3">
    <source>
        <dbReference type="ARBA" id="ARBA00022679"/>
    </source>
</evidence>
<feature type="binding site" evidence="14">
    <location>
        <position position="522"/>
    </location>
    <ligand>
        <name>ATP</name>
        <dbReference type="ChEBI" id="CHEBI:30616"/>
    </ligand>
</feature>
<evidence type="ECO:0000256" key="10">
    <source>
        <dbReference type="ARBA" id="ARBA00023136"/>
    </source>
</evidence>
<dbReference type="PANTHER" id="PTHR47974">
    <property type="entry name" value="OS07G0415500 PROTEIN"/>
    <property type="match status" value="1"/>
</dbReference>
<dbReference type="PROSITE" id="PS00108">
    <property type="entry name" value="PROTEIN_KINASE_ST"/>
    <property type="match status" value="1"/>
</dbReference>
<dbReference type="FunFam" id="3.30.200.20:FF:000250">
    <property type="entry name" value="Serine/threonine-protein kinase"/>
    <property type="match status" value="1"/>
</dbReference>
<feature type="chain" id="PRO_5026981465" description="Receptor-like serine/threonine-protein kinase" evidence="17">
    <location>
        <begin position="28"/>
        <end position="824"/>
    </location>
</feature>
<dbReference type="GO" id="GO:0016020">
    <property type="term" value="C:membrane"/>
    <property type="evidence" value="ECO:0007669"/>
    <property type="project" value="UniProtKB-SubCell"/>
</dbReference>
<keyword evidence="7 13" id="KW-0418">Kinase</keyword>
<dbReference type="CDD" id="cd01098">
    <property type="entry name" value="PAN_AP_plant"/>
    <property type="match status" value="1"/>
</dbReference>
<dbReference type="InterPro" id="IPR000858">
    <property type="entry name" value="S_locus_glycoprot_dom"/>
</dbReference>
<keyword evidence="9 16" id="KW-1133">Transmembrane helix</keyword>
<proteinExistence type="inferred from homology"/>
<keyword evidence="10 16" id="KW-0472">Membrane</keyword>
<dbReference type="InterPro" id="IPR011009">
    <property type="entry name" value="Kinase-like_dom_sf"/>
</dbReference>
<dbReference type="InterPro" id="IPR000719">
    <property type="entry name" value="Prot_kinase_dom"/>
</dbReference>
<dbReference type="PROSITE" id="PS50927">
    <property type="entry name" value="BULB_LECTIN"/>
    <property type="match status" value="1"/>
</dbReference>
<dbReference type="PROSITE" id="PS50011">
    <property type="entry name" value="PROTEIN_KINASE_DOM"/>
    <property type="match status" value="1"/>
</dbReference>
<evidence type="ECO:0000256" key="1">
    <source>
        <dbReference type="ARBA" id="ARBA00004167"/>
    </source>
</evidence>
<dbReference type="PROSITE" id="PS00107">
    <property type="entry name" value="PROTEIN_KINASE_ATP"/>
    <property type="match status" value="1"/>
</dbReference>
<dbReference type="InterPro" id="IPR008271">
    <property type="entry name" value="Ser/Thr_kinase_AS"/>
</dbReference>
<dbReference type="SUPFAM" id="SSF51110">
    <property type="entry name" value="alpha-D-mannose-specific plant lectins"/>
    <property type="match status" value="1"/>
</dbReference>
<dbReference type="Gene3D" id="1.10.510.10">
    <property type="entry name" value="Transferase(Phosphotransferase) domain 1"/>
    <property type="match status" value="1"/>
</dbReference>
<dbReference type="Pfam" id="PF08276">
    <property type="entry name" value="PAN_2"/>
    <property type="match status" value="1"/>
</dbReference>
<feature type="domain" description="Protein kinase" evidence="18">
    <location>
        <begin position="493"/>
        <end position="768"/>
    </location>
</feature>
<evidence type="ECO:0000256" key="16">
    <source>
        <dbReference type="SAM" id="Phobius"/>
    </source>
</evidence>
<evidence type="ECO:0000256" key="12">
    <source>
        <dbReference type="ARBA" id="ARBA00023180"/>
    </source>
</evidence>
<dbReference type="GO" id="GO:0004674">
    <property type="term" value="F:protein serine/threonine kinase activity"/>
    <property type="evidence" value="ECO:0007669"/>
    <property type="project" value="UniProtKB-KW"/>
</dbReference>
<keyword evidence="5 17" id="KW-0732">Signal</keyword>
<evidence type="ECO:0000256" key="6">
    <source>
        <dbReference type="ARBA" id="ARBA00022741"/>
    </source>
</evidence>
<name>A0A6N2L0A4_SALVM</name>
<dbReference type="InterPro" id="IPR036426">
    <property type="entry name" value="Bulb-type_lectin_dom_sf"/>
</dbReference>
<evidence type="ECO:0000256" key="14">
    <source>
        <dbReference type="PROSITE-ProRule" id="PRU10141"/>
    </source>
</evidence>
<dbReference type="Pfam" id="PF00069">
    <property type="entry name" value="Pkinase"/>
    <property type="match status" value="1"/>
</dbReference>
<keyword evidence="6 13" id="KW-0547">Nucleotide-binding</keyword>
<keyword evidence="2 13" id="KW-0723">Serine/threonine-protein kinase</keyword>
<dbReference type="PANTHER" id="PTHR47974:SF19">
    <property type="entry name" value="RECEPTOR-LIKE SERINE_THREONINE-PROTEIN KINASE"/>
    <property type="match status" value="1"/>
</dbReference>
<evidence type="ECO:0000313" key="21">
    <source>
        <dbReference type="EMBL" id="VFU28819.1"/>
    </source>
</evidence>
<keyword evidence="12" id="KW-0325">Glycoprotein</keyword>
<dbReference type="EMBL" id="CAADRP010000458">
    <property type="protein sequence ID" value="VFU28819.1"/>
    <property type="molecule type" value="Genomic_DNA"/>
</dbReference>
<evidence type="ECO:0000256" key="4">
    <source>
        <dbReference type="ARBA" id="ARBA00022692"/>
    </source>
</evidence>
<reference evidence="21" key="1">
    <citation type="submission" date="2019-03" db="EMBL/GenBank/DDBJ databases">
        <authorList>
            <person name="Mank J."/>
            <person name="Almeida P."/>
        </authorList>
    </citation>
    <scope>NUCLEOTIDE SEQUENCE</scope>
    <source>
        <strain evidence="21">78183</strain>
    </source>
</reference>
<dbReference type="AlphaFoldDB" id="A0A6N2L0A4"/>
<feature type="transmembrane region" description="Helical" evidence="16">
    <location>
        <begin position="441"/>
        <end position="464"/>
    </location>
</feature>
<evidence type="ECO:0000259" key="18">
    <source>
        <dbReference type="PROSITE" id="PS50011"/>
    </source>
</evidence>